<reference evidence="1" key="1">
    <citation type="submission" date="2022-07" db="EMBL/GenBank/DDBJ databases">
        <title>The genome of Lyophyllum shimeji provides insight into the initial evolution of ectomycorrhizal fungal genome.</title>
        <authorList>
            <person name="Kobayashi Y."/>
            <person name="Shibata T."/>
            <person name="Hirakawa H."/>
            <person name="Shigenobu S."/>
            <person name="Nishiyama T."/>
            <person name="Yamada A."/>
            <person name="Hasebe M."/>
            <person name="Kawaguchi M."/>
        </authorList>
    </citation>
    <scope>NUCLEOTIDE SEQUENCE</scope>
    <source>
        <strain evidence="1">AT787</strain>
    </source>
</reference>
<gene>
    <name evidence="1" type="ORF">LshimejAT787_1900030</name>
</gene>
<protein>
    <submittedName>
        <fullName evidence="1">Uncharacterized protein</fullName>
    </submittedName>
</protein>
<dbReference type="OrthoDB" id="2956349at2759"/>
<sequence length="137" mass="15278">MTMGKSNELLSYQDARRARPRCCVYGFPLDDAALVSIGEKLHPIPSDLTGEEHLAAGVAQSEMVHEHLLSACEAVWPWDRLAPVIGYTKGKYYSVIAVAASKRPNDELIPQGEDMEKLKKIMADNGFKDEPRWFVMG</sequence>
<accession>A0A9P3PXN5</accession>
<evidence type="ECO:0000313" key="2">
    <source>
        <dbReference type="Proteomes" id="UP001063166"/>
    </source>
</evidence>
<proteinExistence type="predicted"/>
<dbReference type="Proteomes" id="UP001063166">
    <property type="component" value="Unassembled WGS sequence"/>
</dbReference>
<comment type="caution">
    <text evidence="1">The sequence shown here is derived from an EMBL/GenBank/DDBJ whole genome shotgun (WGS) entry which is preliminary data.</text>
</comment>
<name>A0A9P3PXN5_LYOSH</name>
<keyword evidence="2" id="KW-1185">Reference proteome</keyword>
<dbReference type="AlphaFoldDB" id="A0A9P3PXN5"/>
<dbReference type="EMBL" id="BRPK01000019">
    <property type="protein sequence ID" value="GLB44925.1"/>
    <property type="molecule type" value="Genomic_DNA"/>
</dbReference>
<organism evidence="1 2">
    <name type="scientific">Lyophyllum shimeji</name>
    <name type="common">Hon-shimeji</name>
    <name type="synonym">Tricholoma shimeji</name>
    <dbReference type="NCBI Taxonomy" id="47721"/>
    <lineage>
        <taxon>Eukaryota</taxon>
        <taxon>Fungi</taxon>
        <taxon>Dikarya</taxon>
        <taxon>Basidiomycota</taxon>
        <taxon>Agaricomycotina</taxon>
        <taxon>Agaricomycetes</taxon>
        <taxon>Agaricomycetidae</taxon>
        <taxon>Agaricales</taxon>
        <taxon>Tricholomatineae</taxon>
        <taxon>Lyophyllaceae</taxon>
        <taxon>Lyophyllum</taxon>
    </lineage>
</organism>
<evidence type="ECO:0000313" key="1">
    <source>
        <dbReference type="EMBL" id="GLB44925.1"/>
    </source>
</evidence>